<evidence type="ECO:0000313" key="2">
    <source>
        <dbReference type="Proteomes" id="UP000887159"/>
    </source>
</evidence>
<name>A0A8X6VK02_TRICX</name>
<keyword evidence="2" id="KW-1185">Reference proteome</keyword>
<protein>
    <submittedName>
        <fullName evidence="1">Uncharacterized protein</fullName>
    </submittedName>
</protein>
<sequence>MTIDELIYVNEQEQDIDELKSLDPVQSEYRMTRDLSMPPRQNKEKFQELLEFEWGRIIGIREGVFYYRAIGARVQLLFVCSSQFHSDASLKAMDRRAPNNSRNWQ</sequence>
<gene>
    <name evidence="1" type="ORF">TNCV_1282971</name>
</gene>
<evidence type="ECO:0000313" key="1">
    <source>
        <dbReference type="EMBL" id="GFY15649.1"/>
    </source>
</evidence>
<dbReference type="Proteomes" id="UP000887159">
    <property type="component" value="Unassembled WGS sequence"/>
</dbReference>
<proteinExistence type="predicted"/>
<dbReference type="EMBL" id="BMAU01021335">
    <property type="protein sequence ID" value="GFY15649.1"/>
    <property type="molecule type" value="Genomic_DNA"/>
</dbReference>
<dbReference type="AlphaFoldDB" id="A0A8X6VK02"/>
<comment type="caution">
    <text evidence="1">The sequence shown here is derived from an EMBL/GenBank/DDBJ whole genome shotgun (WGS) entry which is preliminary data.</text>
</comment>
<accession>A0A8X6VK02</accession>
<organism evidence="1 2">
    <name type="scientific">Trichonephila clavipes</name>
    <name type="common">Golden silk orbweaver</name>
    <name type="synonym">Nephila clavipes</name>
    <dbReference type="NCBI Taxonomy" id="2585209"/>
    <lineage>
        <taxon>Eukaryota</taxon>
        <taxon>Metazoa</taxon>
        <taxon>Ecdysozoa</taxon>
        <taxon>Arthropoda</taxon>
        <taxon>Chelicerata</taxon>
        <taxon>Arachnida</taxon>
        <taxon>Araneae</taxon>
        <taxon>Araneomorphae</taxon>
        <taxon>Entelegynae</taxon>
        <taxon>Araneoidea</taxon>
        <taxon>Nephilidae</taxon>
        <taxon>Trichonephila</taxon>
    </lineage>
</organism>
<reference evidence="1" key="1">
    <citation type="submission" date="2020-08" db="EMBL/GenBank/DDBJ databases">
        <title>Multicomponent nature underlies the extraordinary mechanical properties of spider dragline silk.</title>
        <authorList>
            <person name="Kono N."/>
            <person name="Nakamura H."/>
            <person name="Mori M."/>
            <person name="Yoshida Y."/>
            <person name="Ohtoshi R."/>
            <person name="Malay A.D."/>
            <person name="Moran D.A.P."/>
            <person name="Tomita M."/>
            <person name="Numata K."/>
            <person name="Arakawa K."/>
        </authorList>
    </citation>
    <scope>NUCLEOTIDE SEQUENCE</scope>
</reference>